<evidence type="ECO:0000313" key="2">
    <source>
        <dbReference type="Proteomes" id="UP000245076"/>
    </source>
</evidence>
<dbReference type="Pfam" id="PF06672">
    <property type="entry name" value="DUF1175"/>
    <property type="match status" value="1"/>
</dbReference>
<organism evidence="1 2">
    <name type="scientific">Leptospira johnsonii</name>
    <dbReference type="NCBI Taxonomy" id="1917820"/>
    <lineage>
        <taxon>Bacteria</taxon>
        <taxon>Pseudomonadati</taxon>
        <taxon>Spirochaetota</taxon>
        <taxon>Spirochaetia</taxon>
        <taxon>Leptospirales</taxon>
        <taxon>Leptospiraceae</taxon>
        <taxon>Leptospira</taxon>
    </lineage>
</organism>
<accession>A0A2P2D5L9</accession>
<dbReference type="AlphaFoldDB" id="A0A2P2D5L9"/>
<keyword evidence="2" id="KW-1185">Reference proteome</keyword>
<name>A0A2P2D5L9_9LEPT</name>
<sequence length="322" mass="37183">MNFSDLGSTLKFRISYFLIFALLHCNSYFESVLDPTELRMPADGKSVAVLKISNPILGTKDNFIWEEIDPELLKFLSKEKNGREEILRVQAGKVPTNIKIRTQKGKTIEISLFSRDGDFDQDGFPDSAELRTESDRQSFRDWFVRISLSQYLKENSSWNLKERDCSGLIRFAYKESLKTHTQDWQTRTGILLDKNLPDVREFNYPDIPYIGKNLFRIGEGKFGEFADAESLEKFHTSFVSKELESGLAGDILFFRSDRGVGTNFHSMILVEGETNNPQLLYHTGSDRGIKLIRAKELERSVLFSPEKNNRNFLGVYRFRILE</sequence>
<comment type="caution">
    <text evidence="1">The sequence shown here is derived from an EMBL/GenBank/DDBJ whole genome shotgun (WGS) entry which is preliminary data.</text>
</comment>
<dbReference type="Proteomes" id="UP000245076">
    <property type="component" value="Unassembled WGS sequence"/>
</dbReference>
<evidence type="ECO:0000313" key="1">
    <source>
        <dbReference type="EMBL" id="GBF39933.1"/>
    </source>
</evidence>
<proteinExistence type="predicted"/>
<dbReference type="EMBL" id="BFAY01000011">
    <property type="protein sequence ID" value="GBF39933.1"/>
    <property type="molecule type" value="Genomic_DNA"/>
</dbReference>
<gene>
    <name evidence="1" type="ORF">LPTSP1_29420</name>
</gene>
<reference evidence="1 2" key="1">
    <citation type="submission" date="2018-02" db="EMBL/GenBank/DDBJ databases">
        <title>Novel Leptospira species isolated from soil and water in Japan.</title>
        <authorList>
            <person name="Nakao R."/>
            <person name="Masuzawa T."/>
        </authorList>
    </citation>
    <scope>NUCLEOTIDE SEQUENCE [LARGE SCALE GENOMIC DNA]</scope>
    <source>
        <strain evidence="1 2">E8</strain>
    </source>
</reference>
<dbReference type="InterPro" id="IPR009558">
    <property type="entry name" value="DUF1175"/>
</dbReference>
<evidence type="ECO:0008006" key="3">
    <source>
        <dbReference type="Google" id="ProtNLM"/>
    </source>
</evidence>
<protein>
    <recommendedName>
        <fullName evidence="3">PF06672 family protein</fullName>
    </recommendedName>
</protein>